<reference evidence="1" key="1">
    <citation type="submission" date="2023-10" db="EMBL/GenBank/DDBJ databases">
        <authorList>
            <person name="Chen Y."/>
            <person name="Shah S."/>
            <person name="Dougan E. K."/>
            <person name="Thang M."/>
            <person name="Chan C."/>
        </authorList>
    </citation>
    <scope>NUCLEOTIDE SEQUENCE [LARGE SCALE GENOMIC DNA]</scope>
</reference>
<dbReference type="EMBL" id="CAUYUJ010016217">
    <property type="protein sequence ID" value="CAK0862994.1"/>
    <property type="molecule type" value="Genomic_DNA"/>
</dbReference>
<evidence type="ECO:0000313" key="1">
    <source>
        <dbReference type="EMBL" id="CAK0862994.1"/>
    </source>
</evidence>
<proteinExistence type="predicted"/>
<accession>A0ABN9USH8</accession>
<keyword evidence="2" id="KW-1185">Reference proteome</keyword>
<protein>
    <submittedName>
        <fullName evidence="1">Uncharacterized protein</fullName>
    </submittedName>
</protein>
<sequence>MGLDWVVLGDFQMAPEVLLGQGWLRLVGGQCIAPTAATCHVAKPGSTIDFFLVSRHLVPRLPDLPDVDNSTKLWPHAPVTLALRHPQLQQEAWVRQLVQPRQLPVVPPVGCARFPWASWTEVLRSVAHAEAADQLAVAWDLVLRGITHELLDRHDIVTAWVIAARWSNHLAAVHKYLMTTTQRLQALSEPSASSQCQGPQTAHAPAHRTKQLALQEKLLKGLATALYQLDGYVRKIRQSTAVLRQLDDKYRQFLELGLDMFAQPGCHTLWEEIGARGAQQQKAAELQSQKSWQSWAKDAFLGGAGLAHRTSKVRVQEEVTPNAGQAGQPFEVADAEMAKWQEIWDTNQLAPLERPSQYDAWGPLPAITVEHLRGATRSFKASTARGPSRLAPRSLDQLSDEDACTILRSLVDDVTLQWAGQPGPGVRALARTTASFLKDLEALHLRVQRSKLGFVATERKVAQIFRGATRALRIPRKAWARNLGHEVFGTRPLRTQERRRLRALHARRRRLAMLRQAAGRRAARLQTTGLTPAVGHGAGVSGVAEGRLKVIRTAAGALAGHRPFSSLTGTLMTQTSARYDPLFAITTELVVRYAGWWWEGRASASDRQCAWSRAHAELQQDPSWARVRGPIAAVYLTLQRINWTMQAAHSLVDDIGCSFSLLDTAPRDILDALRQSIQRWQCRQLTQTLPEANGELLWPRAIDARLRGPRGVKGPKAQGALQCLWAYVGRAS</sequence>
<gene>
    <name evidence="1" type="ORF">PCOR1329_LOCUS51279</name>
</gene>
<evidence type="ECO:0000313" key="2">
    <source>
        <dbReference type="Proteomes" id="UP001189429"/>
    </source>
</evidence>
<comment type="caution">
    <text evidence="1">The sequence shown here is derived from an EMBL/GenBank/DDBJ whole genome shotgun (WGS) entry which is preliminary data.</text>
</comment>
<organism evidence="1 2">
    <name type="scientific">Prorocentrum cordatum</name>
    <dbReference type="NCBI Taxonomy" id="2364126"/>
    <lineage>
        <taxon>Eukaryota</taxon>
        <taxon>Sar</taxon>
        <taxon>Alveolata</taxon>
        <taxon>Dinophyceae</taxon>
        <taxon>Prorocentrales</taxon>
        <taxon>Prorocentraceae</taxon>
        <taxon>Prorocentrum</taxon>
    </lineage>
</organism>
<name>A0ABN9USH8_9DINO</name>
<dbReference type="Proteomes" id="UP001189429">
    <property type="component" value="Unassembled WGS sequence"/>
</dbReference>